<dbReference type="InterPro" id="IPR013324">
    <property type="entry name" value="RNA_pol_sigma_r3/r4-like"/>
</dbReference>
<dbReference type="EMBL" id="LBVL01000012">
    <property type="protein sequence ID" value="KKQ84924.1"/>
    <property type="molecule type" value="Genomic_DNA"/>
</dbReference>
<sequence>MGLINEIEPRGEILINPKEQDLISILNSQNPLDELAHFAIPHTFHLMQNELSRLVGQLGNPNEEEQKQARLELTWYCLPTINATVQKYRGLGIPDTDILQSAFLSTQEYIQTWSEEPKVTKETFRAKIGRNVNQALVNQVSEMYQIKNKDIDLVVAYFDAREIYLDQVGREVLEKELSELIIIIQSDNFKIFSEETDWNVKRENYKKLRTLSRIHEIYSYQNQGSQLLNSTVSNENLEQIGDNKVLNEEFSDLLESLPAREQRVLKLRYFEGLTLEAIGKNFGVTRDRIRQIEAQALSRLRHPAVRRHLRPYLDNNIRGTIKESLPTVKDIIPSDLKQDEVSTQLTKEPAVEKIVRTTKSVKKTPEIIIQKSELPKDYWLDYHFRRYTQGVATGKESLLKLENHPGRIEPSSVWHEALNSIRTPSLAGECIFAGCDQVSSKVRLIIDNLRRNPERMSAREFLHVMNKALKEEGLFGKIGDVQSILRYRMLFTIFGADYVTQIEHEQPSLSPIQLYRFLIDADRPLLTGKTDGPNNIFAMRSSETYNLDPDNKYITQNVFIAHWFSKYDYHEISPNRWVPRRGDQWQGWEITKDIAKNHNLVLYTGRPDKPLSKIKLS</sequence>
<dbReference type="CDD" id="cd06171">
    <property type="entry name" value="Sigma70_r4"/>
    <property type="match status" value="1"/>
</dbReference>
<evidence type="ECO:0000313" key="2">
    <source>
        <dbReference type="EMBL" id="KKQ84924.1"/>
    </source>
</evidence>
<dbReference type="NCBIfam" id="TIGR02937">
    <property type="entry name" value="sigma70-ECF"/>
    <property type="match status" value="1"/>
</dbReference>
<evidence type="ECO:0000259" key="1">
    <source>
        <dbReference type="Pfam" id="PF04545"/>
    </source>
</evidence>
<dbReference type="STRING" id="1618570.UT08_C0012G0020"/>
<dbReference type="InterPro" id="IPR000943">
    <property type="entry name" value="RNA_pol_sigma70"/>
</dbReference>
<dbReference type="InterPro" id="IPR036388">
    <property type="entry name" value="WH-like_DNA-bd_sf"/>
</dbReference>
<proteinExistence type="predicted"/>
<dbReference type="PANTHER" id="PTHR30603:SF47">
    <property type="entry name" value="RNA POLYMERASE SIGMA FACTOR SIGD, CHLOROPLASTIC"/>
    <property type="match status" value="1"/>
</dbReference>
<dbReference type="InterPro" id="IPR050239">
    <property type="entry name" value="Sigma-70_RNA_pol_init_factors"/>
</dbReference>
<dbReference type="PANTHER" id="PTHR30603">
    <property type="entry name" value="RNA POLYMERASE SIGMA FACTOR RPO"/>
    <property type="match status" value="1"/>
</dbReference>
<gene>
    <name evidence="2" type="ORF">UT08_C0012G0020</name>
</gene>
<name>A0A0G0NG93_9BACT</name>
<dbReference type="Pfam" id="PF04545">
    <property type="entry name" value="Sigma70_r4"/>
    <property type="match status" value="1"/>
</dbReference>
<evidence type="ECO:0000313" key="3">
    <source>
        <dbReference type="Proteomes" id="UP000034081"/>
    </source>
</evidence>
<organism evidence="2 3">
    <name type="scientific">Candidatus Woesebacteria bacterium GW2011_GWB1_38_8</name>
    <dbReference type="NCBI Taxonomy" id="1618570"/>
    <lineage>
        <taxon>Bacteria</taxon>
        <taxon>Candidatus Woeseibacteriota</taxon>
    </lineage>
</organism>
<reference evidence="2 3" key="1">
    <citation type="journal article" date="2015" name="Nature">
        <title>rRNA introns, odd ribosomes, and small enigmatic genomes across a large radiation of phyla.</title>
        <authorList>
            <person name="Brown C.T."/>
            <person name="Hug L.A."/>
            <person name="Thomas B.C."/>
            <person name="Sharon I."/>
            <person name="Castelle C.J."/>
            <person name="Singh A."/>
            <person name="Wilkins M.J."/>
            <person name="Williams K.H."/>
            <person name="Banfield J.F."/>
        </authorList>
    </citation>
    <scope>NUCLEOTIDE SEQUENCE [LARGE SCALE GENOMIC DNA]</scope>
</reference>
<dbReference type="GO" id="GO:0006352">
    <property type="term" value="P:DNA-templated transcription initiation"/>
    <property type="evidence" value="ECO:0007669"/>
    <property type="project" value="InterPro"/>
</dbReference>
<dbReference type="PRINTS" id="PR00046">
    <property type="entry name" value="SIGMA70FCT"/>
</dbReference>
<dbReference type="Gene3D" id="1.10.10.10">
    <property type="entry name" value="Winged helix-like DNA-binding domain superfamily/Winged helix DNA-binding domain"/>
    <property type="match status" value="1"/>
</dbReference>
<feature type="domain" description="RNA polymerase sigma-70 region 4" evidence="1">
    <location>
        <begin position="253"/>
        <end position="302"/>
    </location>
</feature>
<dbReference type="InterPro" id="IPR014284">
    <property type="entry name" value="RNA_pol_sigma-70_dom"/>
</dbReference>
<dbReference type="Proteomes" id="UP000034081">
    <property type="component" value="Unassembled WGS sequence"/>
</dbReference>
<dbReference type="GO" id="GO:0003700">
    <property type="term" value="F:DNA-binding transcription factor activity"/>
    <property type="evidence" value="ECO:0007669"/>
    <property type="project" value="InterPro"/>
</dbReference>
<dbReference type="InterPro" id="IPR007630">
    <property type="entry name" value="RNA_pol_sigma70_r4"/>
</dbReference>
<comment type="caution">
    <text evidence="2">The sequence shown here is derived from an EMBL/GenBank/DDBJ whole genome shotgun (WGS) entry which is preliminary data.</text>
</comment>
<dbReference type="AlphaFoldDB" id="A0A0G0NG93"/>
<dbReference type="SUPFAM" id="SSF88659">
    <property type="entry name" value="Sigma3 and sigma4 domains of RNA polymerase sigma factors"/>
    <property type="match status" value="1"/>
</dbReference>
<protein>
    <submittedName>
        <fullName evidence="2">RNA polymerase sigma factor</fullName>
    </submittedName>
</protein>
<accession>A0A0G0NG93</accession>